<feature type="transmembrane region" description="Helical" evidence="1">
    <location>
        <begin position="12"/>
        <end position="34"/>
    </location>
</feature>
<evidence type="ECO:0000313" key="3">
    <source>
        <dbReference type="Proteomes" id="UP000275078"/>
    </source>
</evidence>
<keyword evidence="1" id="KW-0472">Membrane</keyword>
<evidence type="ECO:0008006" key="4">
    <source>
        <dbReference type="Google" id="ProtNLM"/>
    </source>
</evidence>
<organism evidence="2 3">
    <name type="scientific">Ascobolus immersus RN42</name>
    <dbReference type="NCBI Taxonomy" id="1160509"/>
    <lineage>
        <taxon>Eukaryota</taxon>
        <taxon>Fungi</taxon>
        <taxon>Dikarya</taxon>
        <taxon>Ascomycota</taxon>
        <taxon>Pezizomycotina</taxon>
        <taxon>Pezizomycetes</taxon>
        <taxon>Pezizales</taxon>
        <taxon>Ascobolaceae</taxon>
        <taxon>Ascobolus</taxon>
    </lineage>
</organism>
<feature type="transmembrane region" description="Helical" evidence="1">
    <location>
        <begin position="96"/>
        <end position="114"/>
    </location>
</feature>
<evidence type="ECO:0000313" key="2">
    <source>
        <dbReference type="EMBL" id="RPA77675.1"/>
    </source>
</evidence>
<protein>
    <recommendedName>
        <fullName evidence="4">Transmembrane protein</fullName>
    </recommendedName>
</protein>
<name>A0A3N4HV60_ASCIM</name>
<dbReference type="Proteomes" id="UP000275078">
    <property type="component" value="Unassembled WGS sequence"/>
</dbReference>
<sequence length="142" mass="16345">MYLTLSWVDRLGFHFFFSFHHFLLLPNFVFAFVLNLWCFSSRLVQVLGRLLLSLLIHRFPLLPLLGFSLRLQHIYSLCSLLLIVFIWLVHLAWSVFVRLIFCFLFVSILALVGGGDFVNSLHALCCGYGRRPCVGRARPGGL</sequence>
<accession>A0A3N4HV60</accession>
<keyword evidence="1" id="KW-1133">Transmembrane helix</keyword>
<gene>
    <name evidence="2" type="ORF">BJ508DRAFT_164861</name>
</gene>
<keyword evidence="1" id="KW-0812">Transmembrane</keyword>
<reference evidence="2 3" key="1">
    <citation type="journal article" date="2018" name="Nat. Ecol. Evol.">
        <title>Pezizomycetes genomes reveal the molecular basis of ectomycorrhizal truffle lifestyle.</title>
        <authorList>
            <person name="Murat C."/>
            <person name="Payen T."/>
            <person name="Noel B."/>
            <person name="Kuo A."/>
            <person name="Morin E."/>
            <person name="Chen J."/>
            <person name="Kohler A."/>
            <person name="Krizsan K."/>
            <person name="Balestrini R."/>
            <person name="Da Silva C."/>
            <person name="Montanini B."/>
            <person name="Hainaut M."/>
            <person name="Levati E."/>
            <person name="Barry K.W."/>
            <person name="Belfiori B."/>
            <person name="Cichocki N."/>
            <person name="Clum A."/>
            <person name="Dockter R.B."/>
            <person name="Fauchery L."/>
            <person name="Guy J."/>
            <person name="Iotti M."/>
            <person name="Le Tacon F."/>
            <person name="Lindquist E.A."/>
            <person name="Lipzen A."/>
            <person name="Malagnac F."/>
            <person name="Mello A."/>
            <person name="Molinier V."/>
            <person name="Miyauchi S."/>
            <person name="Poulain J."/>
            <person name="Riccioni C."/>
            <person name="Rubini A."/>
            <person name="Sitrit Y."/>
            <person name="Splivallo R."/>
            <person name="Traeger S."/>
            <person name="Wang M."/>
            <person name="Zifcakova L."/>
            <person name="Wipf D."/>
            <person name="Zambonelli A."/>
            <person name="Paolocci F."/>
            <person name="Nowrousian M."/>
            <person name="Ottonello S."/>
            <person name="Baldrian P."/>
            <person name="Spatafora J.W."/>
            <person name="Henrissat B."/>
            <person name="Nagy L.G."/>
            <person name="Aury J.M."/>
            <person name="Wincker P."/>
            <person name="Grigoriev I.V."/>
            <person name="Bonfante P."/>
            <person name="Martin F.M."/>
        </authorList>
    </citation>
    <scope>NUCLEOTIDE SEQUENCE [LARGE SCALE GENOMIC DNA]</scope>
    <source>
        <strain evidence="2 3">RN42</strain>
    </source>
</reference>
<keyword evidence="3" id="KW-1185">Reference proteome</keyword>
<evidence type="ECO:0000256" key="1">
    <source>
        <dbReference type="SAM" id="Phobius"/>
    </source>
</evidence>
<dbReference type="AlphaFoldDB" id="A0A3N4HV60"/>
<proteinExistence type="predicted"/>
<feature type="transmembrane region" description="Helical" evidence="1">
    <location>
        <begin position="46"/>
        <end position="67"/>
    </location>
</feature>
<feature type="transmembrane region" description="Helical" evidence="1">
    <location>
        <begin position="73"/>
        <end position="89"/>
    </location>
</feature>
<dbReference type="EMBL" id="ML119722">
    <property type="protein sequence ID" value="RPA77675.1"/>
    <property type="molecule type" value="Genomic_DNA"/>
</dbReference>